<reference evidence="3" key="1">
    <citation type="submission" date="2022-11" db="EMBL/GenBank/DDBJ databases">
        <title>Robbsia betulipollinis sp. nov., isolated from pollen of birch (Betula pendula).</title>
        <authorList>
            <person name="Shi H."/>
            <person name="Ambika Manirajan B."/>
            <person name="Ratering S."/>
            <person name="Geissler-Plaum R."/>
            <person name="Schnell S."/>
        </authorList>
    </citation>
    <scope>NUCLEOTIDE SEQUENCE</scope>
    <source>
        <strain evidence="3">Bb-Pol-6</strain>
    </source>
</reference>
<evidence type="ECO:0000259" key="2">
    <source>
        <dbReference type="Pfam" id="PF09347"/>
    </source>
</evidence>
<feature type="domain" description="DUF1989" evidence="2">
    <location>
        <begin position="36"/>
        <end position="201"/>
    </location>
</feature>
<evidence type="ECO:0000313" key="4">
    <source>
        <dbReference type="Proteomes" id="UP001082899"/>
    </source>
</evidence>
<dbReference type="PANTHER" id="PTHR31527">
    <property type="entry name" value="RE64534P"/>
    <property type="match status" value="1"/>
</dbReference>
<dbReference type="PANTHER" id="PTHR31527:SF0">
    <property type="entry name" value="RE64534P"/>
    <property type="match status" value="1"/>
</dbReference>
<evidence type="ECO:0000313" key="3">
    <source>
        <dbReference type="EMBL" id="MCY0389493.1"/>
    </source>
</evidence>
<name>A0ABT3ZUH3_9BURK</name>
<dbReference type="EMBL" id="JAPMXC010000010">
    <property type="protein sequence ID" value="MCY0389493.1"/>
    <property type="molecule type" value="Genomic_DNA"/>
</dbReference>
<protein>
    <submittedName>
        <fullName evidence="3">Urea carboxylase-associated family protein</fullName>
    </submittedName>
</protein>
<proteinExistence type="predicted"/>
<dbReference type="Proteomes" id="UP001082899">
    <property type="component" value="Unassembled WGS sequence"/>
</dbReference>
<keyword evidence="4" id="KW-1185">Reference proteome</keyword>
<dbReference type="RefSeq" id="WP_267849392.1">
    <property type="nucleotide sequence ID" value="NZ_JAPMXC010000010.1"/>
</dbReference>
<evidence type="ECO:0000256" key="1">
    <source>
        <dbReference type="SAM" id="MobiDB-lite"/>
    </source>
</evidence>
<comment type="caution">
    <text evidence="3">The sequence shown here is derived from an EMBL/GenBank/DDBJ whole genome shotgun (WGS) entry which is preliminary data.</text>
</comment>
<accession>A0ABT3ZUH3</accession>
<feature type="region of interest" description="Disordered" evidence="1">
    <location>
        <begin position="1"/>
        <end position="25"/>
    </location>
</feature>
<dbReference type="Pfam" id="PF09347">
    <property type="entry name" value="DUF1989"/>
    <property type="match status" value="1"/>
</dbReference>
<sequence length="249" mass="27042">MTPTDRASPSPLADAGTAPDAPHADGGNLHIGNLHIVPAGHGKALRLRAGQAVRVINTHGTQVVDCWAWNAYDLHEYMCMETTRVWNQRLNPVVGDSFVTNARHPILTVVEDTTPGVHDTFMAACDRKRYELLGVRGYHRNCCDNMFEGMFALGVTPPRANLASFNIFMNIRVQPDGITLHTLPTVTRAGDAITLRADMDCFVAFSACPQDIVKIQGQGDNTPKPVALAVLDDGFPDLPGTCSWVPSRA</sequence>
<organism evidence="3 4">
    <name type="scientific">Robbsia betulipollinis</name>
    <dbReference type="NCBI Taxonomy" id="2981849"/>
    <lineage>
        <taxon>Bacteria</taxon>
        <taxon>Pseudomonadati</taxon>
        <taxon>Pseudomonadota</taxon>
        <taxon>Betaproteobacteria</taxon>
        <taxon>Burkholderiales</taxon>
        <taxon>Burkholderiaceae</taxon>
        <taxon>Robbsia</taxon>
    </lineage>
</organism>
<gene>
    <name evidence="3" type="ORF">OVY01_20315</name>
</gene>
<dbReference type="InterPro" id="IPR018959">
    <property type="entry name" value="DUF1989"/>
</dbReference>